<protein>
    <submittedName>
        <fullName evidence="2">Phosphoesterase</fullName>
    </submittedName>
</protein>
<keyword evidence="1" id="KW-0732">Signal</keyword>
<evidence type="ECO:0000256" key="1">
    <source>
        <dbReference type="SAM" id="SignalP"/>
    </source>
</evidence>
<dbReference type="SUPFAM" id="SSF49452">
    <property type="entry name" value="Starch-binding domain-like"/>
    <property type="match status" value="1"/>
</dbReference>
<dbReference type="Gene3D" id="2.60.40.1120">
    <property type="entry name" value="Carboxypeptidase-like, regulatory domain"/>
    <property type="match status" value="1"/>
</dbReference>
<comment type="caution">
    <text evidence="2">The sequence shown here is derived from an EMBL/GenBank/DDBJ whole genome shotgun (WGS) entry which is preliminary data.</text>
</comment>
<dbReference type="NCBIfam" id="NF038032">
    <property type="entry name" value="CehA_McbA_metalo"/>
    <property type="match status" value="1"/>
</dbReference>
<dbReference type="InterPro" id="IPR016195">
    <property type="entry name" value="Pol/histidinol_Pase-like"/>
</dbReference>
<sequence length="748" mass="81156">MHRISKSAVATLVFGLVLGSAAHANVTITQGATAIPDGEATHEQDITVRNEHLAFALAVESRAPWGVPRGALVDLAAVKNGDIDEDRIAFADFIPNGWSAWPNDRRSVEILEDTSDKAVIKVSRNFGHVDITTWYTLAAGSDAIELKTVMTNQGEEDLELQSGFTIWPDVGNMFAVPGLENGHGARGENTLSDRTVAYARDWLFALHAPYFDRNTYAGRDMYLGHTLNVGASRTFEAQLQVVPDGDLAPVVKAEATRRGEPTGTISGQLLADEGKVPDNGIVIIEKNSHLYAWTLANDGEYSMELPEGEYQLYGTASGHANSEVETIQVESGSEQSLNFIDLAGPGTLAMSIAEASSGEAKDARISIIEGQEPPVEFLGKRSFFTELLPVGQAEIELPPGEYTVSIDAGAGFISQLQTLDVTLESGKTNQQDVTIAQITYPGQQHWYGADLHHHGDVLEAITPPETVVRSQLAAALDLVFLSEHDSTINYEAYTELTAKRGVPFIPSIEISPSWAHMNPFPIALDATLTVDPGTDDIHTLIDAMHDMGAEVIPMNHPFNDYGYYTNLANDAVPGGETDGFDLLELNSSADDERTLNKAYELWDSGETMYLTAGTDTHDAWNQLSGSIRMMGYVDDELTPLNFAKALKAGRGYATQGPVLYPQDIMFGGQAYAGGNWTVQFVAANGLKEVRMLGKGGEVLQTFSLEPENMTQQLELTLPIPANAEGWISLEVEDKEGRGAWTNPVWIQP</sequence>
<dbReference type="AlphaFoldDB" id="A0A432W655"/>
<dbReference type="InterPro" id="IPR013784">
    <property type="entry name" value="Carb-bd-like_fold"/>
</dbReference>
<proteinExistence type="predicted"/>
<gene>
    <name evidence="2" type="ORF">CWE09_02100</name>
</gene>
<evidence type="ECO:0000313" key="3">
    <source>
        <dbReference type="Proteomes" id="UP000288293"/>
    </source>
</evidence>
<name>A0A432W655_9GAMM</name>
<dbReference type="Gene3D" id="3.20.20.140">
    <property type="entry name" value="Metal-dependent hydrolases"/>
    <property type="match status" value="1"/>
</dbReference>
<dbReference type="SUPFAM" id="SSF89550">
    <property type="entry name" value="PHP domain-like"/>
    <property type="match status" value="1"/>
</dbReference>
<dbReference type="OrthoDB" id="9804333at2"/>
<accession>A0A432W655</accession>
<keyword evidence="3" id="KW-1185">Reference proteome</keyword>
<dbReference type="RefSeq" id="WP_126802249.1">
    <property type="nucleotide sequence ID" value="NZ_PIPL01000001.1"/>
</dbReference>
<dbReference type="GO" id="GO:0030246">
    <property type="term" value="F:carbohydrate binding"/>
    <property type="evidence" value="ECO:0007669"/>
    <property type="project" value="InterPro"/>
</dbReference>
<dbReference type="EMBL" id="PIPL01000001">
    <property type="protein sequence ID" value="RUO25550.1"/>
    <property type="molecule type" value="Genomic_DNA"/>
</dbReference>
<evidence type="ECO:0000313" key="2">
    <source>
        <dbReference type="EMBL" id="RUO25550.1"/>
    </source>
</evidence>
<dbReference type="Proteomes" id="UP000288293">
    <property type="component" value="Unassembled WGS sequence"/>
</dbReference>
<organism evidence="2 3">
    <name type="scientific">Aliidiomarina minuta</name>
    <dbReference type="NCBI Taxonomy" id="880057"/>
    <lineage>
        <taxon>Bacteria</taxon>
        <taxon>Pseudomonadati</taxon>
        <taxon>Pseudomonadota</taxon>
        <taxon>Gammaproteobacteria</taxon>
        <taxon>Alteromonadales</taxon>
        <taxon>Idiomarinaceae</taxon>
        <taxon>Aliidiomarina</taxon>
    </lineage>
</organism>
<reference evidence="2 3" key="1">
    <citation type="journal article" date="2011" name="Front. Microbiol.">
        <title>Genomic signatures of strain selection and enhancement in Bacillus atrophaeus var. globigii, a historical biowarfare simulant.</title>
        <authorList>
            <person name="Gibbons H.S."/>
            <person name="Broomall S.M."/>
            <person name="McNew L.A."/>
            <person name="Daligault H."/>
            <person name="Chapman C."/>
            <person name="Bruce D."/>
            <person name="Karavis M."/>
            <person name="Krepps M."/>
            <person name="McGregor P.A."/>
            <person name="Hong C."/>
            <person name="Park K.H."/>
            <person name="Akmal A."/>
            <person name="Feldman A."/>
            <person name="Lin J.S."/>
            <person name="Chang W.E."/>
            <person name="Higgs B.W."/>
            <person name="Demirev P."/>
            <person name="Lindquist J."/>
            <person name="Liem A."/>
            <person name="Fochler E."/>
            <person name="Read T.D."/>
            <person name="Tapia R."/>
            <person name="Johnson S."/>
            <person name="Bishop-Lilly K.A."/>
            <person name="Detter C."/>
            <person name="Han C."/>
            <person name="Sozhamannan S."/>
            <person name="Rosenzweig C.N."/>
            <person name="Skowronski E.W."/>
        </authorList>
    </citation>
    <scope>NUCLEOTIDE SEQUENCE [LARGE SCALE GENOMIC DNA]</scope>
    <source>
        <strain evidence="2 3">MLST1</strain>
    </source>
</reference>
<feature type="signal peptide" evidence="1">
    <location>
        <begin position="1"/>
        <end position="24"/>
    </location>
</feature>
<feature type="chain" id="PRO_5019480181" evidence="1">
    <location>
        <begin position="25"/>
        <end position="748"/>
    </location>
</feature>